<feature type="transmembrane region" description="Helical" evidence="2">
    <location>
        <begin position="377"/>
        <end position="394"/>
    </location>
</feature>
<dbReference type="Pfam" id="PF02517">
    <property type="entry name" value="Rce1-like"/>
    <property type="match status" value="1"/>
</dbReference>
<reference evidence="4 5" key="1">
    <citation type="journal article" date="2011" name="Stand. Genomic Sci.">
        <title>Complete genome sequence of Thermomonospora curvata type strain (B9).</title>
        <authorList>
            <person name="Chertkov O."/>
            <person name="Sikorski J."/>
            <person name="Nolan M."/>
            <person name="Lapidus A."/>
            <person name="Lucas S."/>
            <person name="Del Rio T.G."/>
            <person name="Tice H."/>
            <person name="Cheng J.F."/>
            <person name="Goodwin L."/>
            <person name="Pitluck S."/>
            <person name="Liolios K."/>
            <person name="Ivanova N."/>
            <person name="Mavromatis K."/>
            <person name="Mikhailova N."/>
            <person name="Ovchinnikova G."/>
            <person name="Pati A."/>
            <person name="Chen A."/>
            <person name="Palaniappan K."/>
            <person name="Djao O.D."/>
            <person name="Land M."/>
            <person name="Hauser L."/>
            <person name="Chang Y.J."/>
            <person name="Jeffries C.D."/>
            <person name="Brettin T."/>
            <person name="Han C."/>
            <person name="Detter J.C."/>
            <person name="Rohde M."/>
            <person name="Goker M."/>
            <person name="Woyke T."/>
            <person name="Bristow J."/>
            <person name="Eisen J.A."/>
            <person name="Markowitz V."/>
            <person name="Hugenholtz P."/>
            <person name="Klenk H.P."/>
            <person name="Kyrpides N.C."/>
        </authorList>
    </citation>
    <scope>NUCLEOTIDE SEQUENCE [LARGE SCALE GENOMIC DNA]</scope>
    <source>
        <strain evidence="5">ATCC 19995 / DSM 43183 / JCM 3096 / KCTC 9072 / NBRC 15933 / NCIMB 10081 / Henssen B9</strain>
    </source>
</reference>
<accession>D1A980</accession>
<evidence type="ECO:0000313" key="4">
    <source>
        <dbReference type="EMBL" id="ACY96776.1"/>
    </source>
</evidence>
<feature type="transmembrane region" description="Helical" evidence="2">
    <location>
        <begin position="112"/>
        <end position="136"/>
    </location>
</feature>
<dbReference type="GO" id="GO:0080120">
    <property type="term" value="P:CAAX-box protein maturation"/>
    <property type="evidence" value="ECO:0007669"/>
    <property type="project" value="UniProtKB-ARBA"/>
</dbReference>
<dbReference type="GO" id="GO:0004175">
    <property type="term" value="F:endopeptidase activity"/>
    <property type="evidence" value="ECO:0007669"/>
    <property type="project" value="UniProtKB-ARBA"/>
</dbReference>
<feature type="transmembrane region" description="Helical" evidence="2">
    <location>
        <begin position="297"/>
        <end position="315"/>
    </location>
</feature>
<sequence>MDEVDTGGWAPPDPALTGGPGEPSGEASPAHGRPDPARPPGAAVPPHGAWPAAQGAAADEQPPYGPVPYGPAPYAAPYGRPPAPQPWIVEAPEGTPYHQMARTAVQRWWRPVAGTAAIALTGMAALMAVTFAWLIAVAAGTGTPLMEVIGRIGGPDDPMLGSLNAELAFTLLSVAVFLPFILLAAPVFQRRRPGTLSSVAGRLRLRWMAVCAGLAVLTGVVGVVFSWAAGVMVDDPVTEGGAWVGWSSFLPTLLIVVLLVPFQSAAEEYFFRGWLLQAIGSCTLQDRTAPLARKLSVVFRTPWPAICAGGLAFAAGHGYTGWGVVDIFGFAVIAGWVTVRTGGLEAAIAVHVVNNVGAFLIPAAVGRLSLEQGAVPLPYVVADLLPLLLYAACVDRLARRRRVQTVTAASG</sequence>
<dbReference type="OrthoDB" id="2680086at2"/>
<keyword evidence="2" id="KW-0812">Transmembrane</keyword>
<dbReference type="AlphaFoldDB" id="D1A980"/>
<feature type="transmembrane region" description="Helical" evidence="2">
    <location>
        <begin position="321"/>
        <end position="339"/>
    </location>
</feature>
<dbReference type="STRING" id="471852.Tcur_1193"/>
<feature type="transmembrane region" description="Helical" evidence="2">
    <location>
        <begin position="346"/>
        <end position="365"/>
    </location>
</feature>
<evidence type="ECO:0000256" key="2">
    <source>
        <dbReference type="SAM" id="Phobius"/>
    </source>
</evidence>
<dbReference type="EMBL" id="CP001738">
    <property type="protein sequence ID" value="ACY96776.1"/>
    <property type="molecule type" value="Genomic_DNA"/>
</dbReference>
<evidence type="ECO:0000259" key="3">
    <source>
        <dbReference type="Pfam" id="PF02517"/>
    </source>
</evidence>
<protein>
    <submittedName>
        <fullName evidence="4">Abortive infection protein</fullName>
    </submittedName>
</protein>
<dbReference type="RefSeq" id="WP_012851560.1">
    <property type="nucleotide sequence ID" value="NC_013510.1"/>
</dbReference>
<dbReference type="HOGENOM" id="CLU_052492_1_1_11"/>
<keyword evidence="5" id="KW-1185">Reference proteome</keyword>
<evidence type="ECO:0000313" key="5">
    <source>
        <dbReference type="Proteomes" id="UP000001918"/>
    </source>
</evidence>
<dbReference type="KEGG" id="tcu:Tcur_1193"/>
<feature type="compositionally biased region" description="Low complexity" evidence="1">
    <location>
        <begin position="44"/>
        <end position="62"/>
    </location>
</feature>
<dbReference type="InterPro" id="IPR003675">
    <property type="entry name" value="Rce1/LyrA-like_dom"/>
</dbReference>
<feature type="transmembrane region" description="Helical" evidence="2">
    <location>
        <begin position="167"/>
        <end position="188"/>
    </location>
</feature>
<proteinExistence type="predicted"/>
<organism evidence="4 5">
    <name type="scientific">Thermomonospora curvata (strain ATCC 19995 / DSM 43183 / JCM 3096 / KCTC 9072 / NBRC 15933 / NCIMB 10081 / Henssen B9)</name>
    <dbReference type="NCBI Taxonomy" id="471852"/>
    <lineage>
        <taxon>Bacteria</taxon>
        <taxon>Bacillati</taxon>
        <taxon>Actinomycetota</taxon>
        <taxon>Actinomycetes</taxon>
        <taxon>Streptosporangiales</taxon>
        <taxon>Thermomonosporaceae</taxon>
        <taxon>Thermomonospora</taxon>
    </lineage>
</organism>
<feature type="transmembrane region" description="Helical" evidence="2">
    <location>
        <begin position="241"/>
        <end position="262"/>
    </location>
</feature>
<feature type="transmembrane region" description="Helical" evidence="2">
    <location>
        <begin position="209"/>
        <end position="229"/>
    </location>
</feature>
<dbReference type="Proteomes" id="UP000001918">
    <property type="component" value="Chromosome"/>
</dbReference>
<feature type="domain" description="CAAX prenyl protease 2/Lysostaphin resistance protein A-like" evidence="3">
    <location>
        <begin position="252"/>
        <end position="356"/>
    </location>
</feature>
<keyword evidence="2" id="KW-1133">Transmembrane helix</keyword>
<dbReference type="eggNOG" id="COG1266">
    <property type="taxonomic scope" value="Bacteria"/>
</dbReference>
<keyword evidence="2" id="KW-0472">Membrane</keyword>
<name>D1A980_THECD</name>
<feature type="region of interest" description="Disordered" evidence="1">
    <location>
        <begin position="1"/>
        <end position="65"/>
    </location>
</feature>
<evidence type="ECO:0000256" key="1">
    <source>
        <dbReference type="SAM" id="MobiDB-lite"/>
    </source>
</evidence>
<gene>
    <name evidence="4" type="ordered locus">Tcur_1193</name>
</gene>